<feature type="region of interest" description="Disordered" evidence="1">
    <location>
        <begin position="43"/>
        <end position="93"/>
    </location>
</feature>
<gene>
    <name evidence="2" type="ORF">TVY486_0300130</name>
</gene>
<proteinExistence type="predicted"/>
<sequence length="287" mass="33019">MEGSREAGGNEGDARAPHDPREVASVFLIDSMQRRWLPSLMQESNDWDNDVPRAASARNTSQGYTSPIDPRYSHATLRSSSEQSPTRSRSPDTFITIETSVENILSRSPEKSNKWKYSLHSRWRPYASGVVQRYNVSPRVYSHTDNVQKSQFNSLEDMAKRLENDRKNHRPPRQTPFHRMPSLKPQVVCMTEEDPRLIRREPTPEREEDVHLPPRVVEKKALFNSTVGSVRPYVLGQHLSEKERRRRPGKKMPSMPASALNQDPVAVFVEAMRHQRPSLGIFSFHVQ</sequence>
<accession>G0TS93</accession>
<feature type="region of interest" description="Disordered" evidence="1">
    <location>
        <begin position="1"/>
        <end position="25"/>
    </location>
</feature>
<feature type="compositionally biased region" description="Low complexity" evidence="1">
    <location>
        <begin position="78"/>
        <end position="88"/>
    </location>
</feature>
<reference evidence="2" key="1">
    <citation type="journal article" date="2012" name="Proc. Natl. Acad. Sci. U.S.A.">
        <title>Antigenic diversity is generated by distinct evolutionary mechanisms in African trypanosome species.</title>
        <authorList>
            <person name="Jackson A.P."/>
            <person name="Berry A."/>
            <person name="Aslett M."/>
            <person name="Allison H.C."/>
            <person name="Burton P."/>
            <person name="Vavrova-Anderson J."/>
            <person name="Brown R."/>
            <person name="Browne H."/>
            <person name="Corton N."/>
            <person name="Hauser H."/>
            <person name="Gamble J."/>
            <person name="Gilderthorp R."/>
            <person name="Marcello L."/>
            <person name="McQuillan J."/>
            <person name="Otto T.D."/>
            <person name="Quail M.A."/>
            <person name="Sanders M.J."/>
            <person name="van Tonder A."/>
            <person name="Ginger M.L."/>
            <person name="Field M.C."/>
            <person name="Barry J.D."/>
            <person name="Hertz-Fowler C."/>
            <person name="Berriman M."/>
        </authorList>
    </citation>
    <scope>NUCLEOTIDE SEQUENCE</scope>
    <source>
        <strain evidence="2">Y486</strain>
    </source>
</reference>
<organism evidence="2">
    <name type="scientific">Trypanosoma vivax (strain Y486)</name>
    <dbReference type="NCBI Taxonomy" id="1055687"/>
    <lineage>
        <taxon>Eukaryota</taxon>
        <taxon>Discoba</taxon>
        <taxon>Euglenozoa</taxon>
        <taxon>Kinetoplastea</taxon>
        <taxon>Metakinetoplastina</taxon>
        <taxon>Trypanosomatida</taxon>
        <taxon>Trypanosomatidae</taxon>
        <taxon>Trypanosoma</taxon>
        <taxon>Duttonella</taxon>
    </lineage>
</organism>
<name>G0TS93_TRYVY</name>
<feature type="compositionally biased region" description="Basic and acidic residues" evidence="1">
    <location>
        <begin position="12"/>
        <end position="22"/>
    </location>
</feature>
<evidence type="ECO:0000256" key="1">
    <source>
        <dbReference type="SAM" id="MobiDB-lite"/>
    </source>
</evidence>
<dbReference type="AlphaFoldDB" id="G0TS93"/>
<dbReference type="VEuPathDB" id="TriTrypDB:TvY486_0300130"/>
<protein>
    <submittedName>
        <fullName evidence="2">Uncharacterized protein</fullName>
    </submittedName>
</protein>
<evidence type="ECO:0000313" key="2">
    <source>
        <dbReference type="EMBL" id="CCC46819.1"/>
    </source>
</evidence>
<dbReference type="EMBL" id="HE573019">
    <property type="protein sequence ID" value="CCC46819.1"/>
    <property type="molecule type" value="Genomic_DNA"/>
</dbReference>